<accession>A0A699UL83</accession>
<feature type="region of interest" description="Disordered" evidence="1">
    <location>
        <begin position="1"/>
        <end position="78"/>
    </location>
</feature>
<dbReference type="EMBL" id="BKCJ011344049">
    <property type="protein sequence ID" value="GFD23340.1"/>
    <property type="molecule type" value="Genomic_DNA"/>
</dbReference>
<reference evidence="2" key="1">
    <citation type="journal article" date="2019" name="Sci. Rep.">
        <title>Draft genome of Tanacetum cinerariifolium, the natural source of mosquito coil.</title>
        <authorList>
            <person name="Yamashiro T."/>
            <person name="Shiraishi A."/>
            <person name="Satake H."/>
            <person name="Nakayama K."/>
        </authorList>
    </citation>
    <scope>NUCLEOTIDE SEQUENCE</scope>
</reference>
<sequence length="107" mass="11392">VGKGFSGVETPLFATMIVQPQPPAEEEEDEVEVPNAPTPLSPTTAPSPPSQEPIPTPQQAQPPLPSSPPQEPPTTTFESCMTLLNNLMETCATLSQKVSQLEQDKIA</sequence>
<organism evidence="2">
    <name type="scientific">Tanacetum cinerariifolium</name>
    <name type="common">Dalmatian daisy</name>
    <name type="synonym">Chrysanthemum cinerariifolium</name>
    <dbReference type="NCBI Taxonomy" id="118510"/>
    <lineage>
        <taxon>Eukaryota</taxon>
        <taxon>Viridiplantae</taxon>
        <taxon>Streptophyta</taxon>
        <taxon>Embryophyta</taxon>
        <taxon>Tracheophyta</taxon>
        <taxon>Spermatophyta</taxon>
        <taxon>Magnoliopsida</taxon>
        <taxon>eudicotyledons</taxon>
        <taxon>Gunneridae</taxon>
        <taxon>Pentapetalae</taxon>
        <taxon>asterids</taxon>
        <taxon>campanulids</taxon>
        <taxon>Asterales</taxon>
        <taxon>Asteraceae</taxon>
        <taxon>Asteroideae</taxon>
        <taxon>Anthemideae</taxon>
        <taxon>Anthemidinae</taxon>
        <taxon>Tanacetum</taxon>
    </lineage>
</organism>
<protein>
    <submittedName>
        <fullName evidence="2">Uncharacterized protein</fullName>
    </submittedName>
</protein>
<name>A0A699UL83_TANCI</name>
<evidence type="ECO:0000313" key="2">
    <source>
        <dbReference type="EMBL" id="GFD23340.1"/>
    </source>
</evidence>
<dbReference type="AlphaFoldDB" id="A0A699UL83"/>
<feature type="non-terminal residue" evidence="2">
    <location>
        <position position="1"/>
    </location>
</feature>
<evidence type="ECO:0000256" key="1">
    <source>
        <dbReference type="SAM" id="MobiDB-lite"/>
    </source>
</evidence>
<feature type="compositionally biased region" description="Pro residues" evidence="1">
    <location>
        <begin position="36"/>
        <end position="72"/>
    </location>
</feature>
<gene>
    <name evidence="2" type="ORF">Tci_895309</name>
</gene>
<proteinExistence type="predicted"/>
<comment type="caution">
    <text evidence="2">The sequence shown here is derived from an EMBL/GenBank/DDBJ whole genome shotgun (WGS) entry which is preliminary data.</text>
</comment>